<reference evidence="1 2" key="1">
    <citation type="journal article" date="2023" name="Sci. Data">
        <title>Genome assembly of the Korean intertidal mud-creeper Batillaria attramentaria.</title>
        <authorList>
            <person name="Patra A.K."/>
            <person name="Ho P.T."/>
            <person name="Jun S."/>
            <person name="Lee S.J."/>
            <person name="Kim Y."/>
            <person name="Won Y.J."/>
        </authorList>
    </citation>
    <scope>NUCLEOTIDE SEQUENCE [LARGE SCALE GENOMIC DNA]</scope>
    <source>
        <strain evidence="1">Wonlab-2016</strain>
    </source>
</reference>
<comment type="caution">
    <text evidence="1">The sequence shown here is derived from an EMBL/GenBank/DDBJ whole genome shotgun (WGS) entry which is preliminary data.</text>
</comment>
<dbReference type="AlphaFoldDB" id="A0ABD0M900"/>
<organism evidence="1 2">
    <name type="scientific">Batillaria attramentaria</name>
    <dbReference type="NCBI Taxonomy" id="370345"/>
    <lineage>
        <taxon>Eukaryota</taxon>
        <taxon>Metazoa</taxon>
        <taxon>Spiralia</taxon>
        <taxon>Lophotrochozoa</taxon>
        <taxon>Mollusca</taxon>
        <taxon>Gastropoda</taxon>
        <taxon>Caenogastropoda</taxon>
        <taxon>Sorbeoconcha</taxon>
        <taxon>Cerithioidea</taxon>
        <taxon>Batillariidae</taxon>
        <taxon>Batillaria</taxon>
    </lineage>
</organism>
<gene>
    <name evidence="1" type="ORF">BaRGS_00000874</name>
</gene>
<protein>
    <submittedName>
        <fullName evidence="1">Uncharacterized protein</fullName>
    </submittedName>
</protein>
<dbReference type="Proteomes" id="UP001519460">
    <property type="component" value="Unassembled WGS sequence"/>
</dbReference>
<proteinExistence type="predicted"/>
<sequence>MISQYMEPLRPKSGMASDCAWVVRLIQSCLKYKNSLAVSLPAAPSLNQKDLFLRSLVEPSNKHPLNSSRHVYGLERLGQTELRNLSILPIHHPPPPNHLAAKPLSSPENTILVRENSGVAIRSPS</sequence>
<evidence type="ECO:0000313" key="1">
    <source>
        <dbReference type="EMBL" id="KAK7507909.1"/>
    </source>
</evidence>
<dbReference type="EMBL" id="JACVVK020000003">
    <property type="protein sequence ID" value="KAK7507909.1"/>
    <property type="molecule type" value="Genomic_DNA"/>
</dbReference>
<keyword evidence="2" id="KW-1185">Reference proteome</keyword>
<name>A0ABD0M900_9CAEN</name>
<evidence type="ECO:0000313" key="2">
    <source>
        <dbReference type="Proteomes" id="UP001519460"/>
    </source>
</evidence>
<accession>A0ABD0M900</accession>